<feature type="domain" description="CBS" evidence="2">
    <location>
        <begin position="7"/>
        <end position="62"/>
    </location>
</feature>
<dbReference type="InterPro" id="IPR000644">
    <property type="entry name" value="CBS_dom"/>
</dbReference>
<proteinExistence type="predicted"/>
<keyword evidence="4" id="KW-1185">Reference proteome</keyword>
<name>A0A7X0BZW0_9ACTN</name>
<dbReference type="RefSeq" id="WP_185083716.1">
    <property type="nucleotide sequence ID" value="NZ_JACHJB010000001.1"/>
</dbReference>
<evidence type="ECO:0000256" key="1">
    <source>
        <dbReference type="PROSITE-ProRule" id="PRU00703"/>
    </source>
</evidence>
<dbReference type="Gene3D" id="3.10.580.10">
    <property type="entry name" value="CBS-domain"/>
    <property type="match status" value="1"/>
</dbReference>
<sequence>MKIRDVMSRPVVVLLSYASIRDVARHMDYNGVGSVVLSDAQRLVGIVTDRDLALRALCARSEWRSPGPSGDDP</sequence>
<keyword evidence="1" id="KW-0129">CBS domain</keyword>
<dbReference type="EMBL" id="JACHJB010000001">
    <property type="protein sequence ID" value="MBB6345832.1"/>
    <property type="molecule type" value="Genomic_DNA"/>
</dbReference>
<reference evidence="3 4" key="1">
    <citation type="submission" date="2020-08" db="EMBL/GenBank/DDBJ databases">
        <title>Sequencing the genomes of 1000 actinobacteria strains.</title>
        <authorList>
            <person name="Klenk H.-P."/>
        </authorList>
    </citation>
    <scope>NUCLEOTIDE SEQUENCE [LARGE SCALE GENOMIC DNA]</scope>
    <source>
        <strain evidence="3 4">DSM 45913</strain>
    </source>
</reference>
<protein>
    <submittedName>
        <fullName evidence="3">Signal-transduction protein with cAMP-binding, CBS, and nucleotidyltransferase domain</fullName>
    </submittedName>
</protein>
<dbReference type="SMART" id="SM00116">
    <property type="entry name" value="CBS"/>
    <property type="match status" value="1"/>
</dbReference>
<dbReference type="Proteomes" id="UP000583800">
    <property type="component" value="Unassembled WGS sequence"/>
</dbReference>
<evidence type="ECO:0000313" key="3">
    <source>
        <dbReference type="EMBL" id="MBB6345832.1"/>
    </source>
</evidence>
<dbReference type="SUPFAM" id="SSF54631">
    <property type="entry name" value="CBS-domain pair"/>
    <property type="match status" value="1"/>
</dbReference>
<dbReference type="AlphaFoldDB" id="A0A7X0BZW0"/>
<evidence type="ECO:0000313" key="4">
    <source>
        <dbReference type="Proteomes" id="UP000583800"/>
    </source>
</evidence>
<keyword evidence="3" id="KW-0808">Transferase</keyword>
<comment type="caution">
    <text evidence="3">The sequence shown here is derived from an EMBL/GenBank/DDBJ whole genome shotgun (WGS) entry which is preliminary data.</text>
</comment>
<organism evidence="3 4">
    <name type="scientific">Nonomuraea muscovyensis</name>
    <dbReference type="NCBI Taxonomy" id="1124761"/>
    <lineage>
        <taxon>Bacteria</taxon>
        <taxon>Bacillati</taxon>
        <taxon>Actinomycetota</taxon>
        <taxon>Actinomycetes</taxon>
        <taxon>Streptosporangiales</taxon>
        <taxon>Streptosporangiaceae</taxon>
        <taxon>Nonomuraea</taxon>
    </lineage>
</organism>
<dbReference type="Pfam" id="PF00571">
    <property type="entry name" value="CBS"/>
    <property type="match status" value="1"/>
</dbReference>
<evidence type="ECO:0000259" key="2">
    <source>
        <dbReference type="PROSITE" id="PS51371"/>
    </source>
</evidence>
<accession>A0A7X0BZW0</accession>
<dbReference type="InterPro" id="IPR046342">
    <property type="entry name" value="CBS_dom_sf"/>
</dbReference>
<dbReference type="GO" id="GO:0016740">
    <property type="term" value="F:transferase activity"/>
    <property type="evidence" value="ECO:0007669"/>
    <property type="project" value="UniProtKB-KW"/>
</dbReference>
<gene>
    <name evidence="3" type="ORF">FHU36_002341</name>
</gene>
<dbReference type="PROSITE" id="PS51371">
    <property type="entry name" value="CBS"/>
    <property type="match status" value="1"/>
</dbReference>